<dbReference type="InterPro" id="IPR002509">
    <property type="entry name" value="NODB_dom"/>
</dbReference>
<comment type="subcellular location">
    <subcellularLocation>
        <location evidence="1">Secreted</location>
    </subcellularLocation>
</comment>
<name>A0ABU1BHT5_PSEHA</name>
<feature type="domain" description="NodB homology" evidence="3">
    <location>
        <begin position="51"/>
        <end position="232"/>
    </location>
</feature>
<proteinExistence type="predicted"/>
<dbReference type="Proteomes" id="UP001226574">
    <property type="component" value="Unassembled WGS sequence"/>
</dbReference>
<evidence type="ECO:0000259" key="3">
    <source>
        <dbReference type="PROSITE" id="PS51677"/>
    </source>
</evidence>
<keyword evidence="4" id="KW-0378">Hydrolase</keyword>
<protein>
    <submittedName>
        <fullName evidence="4">Polysaccharide deacetylase family protein</fullName>
        <ecNumber evidence="4">3.-.-.-</ecNumber>
    </submittedName>
</protein>
<keyword evidence="2" id="KW-0732">Signal</keyword>
<dbReference type="RefSeq" id="WP_309039808.1">
    <property type="nucleotide sequence ID" value="NZ_JAVIFY010000028.1"/>
</dbReference>
<dbReference type="PANTHER" id="PTHR34216">
    <property type="match status" value="1"/>
</dbReference>
<evidence type="ECO:0000256" key="2">
    <source>
        <dbReference type="ARBA" id="ARBA00022729"/>
    </source>
</evidence>
<dbReference type="Gene3D" id="3.20.20.370">
    <property type="entry name" value="Glycoside hydrolase/deacetylase"/>
    <property type="match status" value="1"/>
</dbReference>
<dbReference type="InterPro" id="IPR011330">
    <property type="entry name" value="Glyco_hydro/deAcase_b/a-brl"/>
</dbReference>
<dbReference type="EC" id="3.-.-.-" evidence="4"/>
<gene>
    <name evidence="4" type="ORF">RC083_20985</name>
</gene>
<evidence type="ECO:0000313" key="5">
    <source>
        <dbReference type="Proteomes" id="UP001226574"/>
    </source>
</evidence>
<accession>A0ABU1BHT5</accession>
<dbReference type="EMBL" id="JAVIFY010000028">
    <property type="protein sequence ID" value="MDQ9094041.1"/>
    <property type="molecule type" value="Genomic_DNA"/>
</dbReference>
<sequence length="232" mass="27354">MNGHFLSREINNEPAKFRRLLNKLNKEVDFINIEKAVELISSGKATEVKKTLLAFTFDDGFDDCYYSLAPVLEEYGINACFFINPNFVAGSKEYIKNFVINTVSTPNKRPMDWEQITNLKDRGFVIGSHTKDHVRLSELDDHDIKCQVEDSKYIIEKKLGIKCEYFAWPYGQFKDITEKALIIVEEHHKYVFSGCDYKNYFSYEGKVFNRRHFEACWSFNELKYFLSFTRKY</sequence>
<keyword evidence="5" id="KW-1185">Reference proteome</keyword>
<organism evidence="4 5">
    <name type="scientific">Pseudoalteromonas haloplanktis</name>
    <name type="common">Alteromonas haloplanktis</name>
    <dbReference type="NCBI Taxonomy" id="228"/>
    <lineage>
        <taxon>Bacteria</taxon>
        <taxon>Pseudomonadati</taxon>
        <taxon>Pseudomonadota</taxon>
        <taxon>Gammaproteobacteria</taxon>
        <taxon>Alteromonadales</taxon>
        <taxon>Pseudoalteromonadaceae</taxon>
        <taxon>Pseudoalteromonas</taxon>
    </lineage>
</organism>
<dbReference type="GO" id="GO:0016787">
    <property type="term" value="F:hydrolase activity"/>
    <property type="evidence" value="ECO:0007669"/>
    <property type="project" value="UniProtKB-KW"/>
</dbReference>
<dbReference type="Pfam" id="PF01522">
    <property type="entry name" value="Polysacc_deac_1"/>
    <property type="match status" value="1"/>
</dbReference>
<dbReference type="SUPFAM" id="SSF88713">
    <property type="entry name" value="Glycoside hydrolase/deacetylase"/>
    <property type="match status" value="1"/>
</dbReference>
<evidence type="ECO:0000256" key="1">
    <source>
        <dbReference type="ARBA" id="ARBA00004613"/>
    </source>
</evidence>
<comment type="caution">
    <text evidence="4">The sequence shown here is derived from an EMBL/GenBank/DDBJ whole genome shotgun (WGS) entry which is preliminary data.</text>
</comment>
<dbReference type="PANTHER" id="PTHR34216:SF3">
    <property type="entry name" value="POLY-BETA-1,6-N-ACETYL-D-GLUCOSAMINE N-DEACETYLASE"/>
    <property type="match status" value="1"/>
</dbReference>
<evidence type="ECO:0000313" key="4">
    <source>
        <dbReference type="EMBL" id="MDQ9094041.1"/>
    </source>
</evidence>
<dbReference type="CDD" id="cd10918">
    <property type="entry name" value="CE4_NodB_like_5s_6s"/>
    <property type="match status" value="1"/>
</dbReference>
<dbReference type="PROSITE" id="PS51677">
    <property type="entry name" value="NODB"/>
    <property type="match status" value="1"/>
</dbReference>
<reference evidence="4 5" key="1">
    <citation type="submission" date="2023-08" db="EMBL/GenBank/DDBJ databases">
        <title>Pseudoalteromonas haloplanktis LL1 genome.</title>
        <authorList>
            <person name="Wu S."/>
        </authorList>
    </citation>
    <scope>NUCLEOTIDE SEQUENCE [LARGE SCALE GENOMIC DNA]</scope>
    <source>
        <strain evidence="4 5">LL1</strain>
    </source>
</reference>
<dbReference type="InterPro" id="IPR051398">
    <property type="entry name" value="Polysacch_Deacetylase"/>
</dbReference>